<name>A0ABN9QCK3_9DINO</name>
<sequence>MKRPVVDEEGSKTLWIDVWVDIFNCLNSAHGAADLGHVMTKFMLVPSAGLERSDVGVLQEKSSVFAGGAIVPFEELFTVPAAGWPDLPEPGPVPELKIPCEILSPKLLKQILWEIEKGLFQKEWEIMTNMPTPNVVNLGLYIRVAAEGEKVDKGEKAPMVRLQAGPGDADKIDLKKLDG</sequence>
<evidence type="ECO:0000313" key="1">
    <source>
        <dbReference type="EMBL" id="CAK0802455.1"/>
    </source>
</evidence>
<keyword evidence="2" id="KW-1185">Reference proteome</keyword>
<evidence type="ECO:0000313" key="2">
    <source>
        <dbReference type="Proteomes" id="UP001189429"/>
    </source>
</evidence>
<proteinExistence type="predicted"/>
<reference evidence="1" key="1">
    <citation type="submission" date="2023-10" db="EMBL/GenBank/DDBJ databases">
        <authorList>
            <person name="Chen Y."/>
            <person name="Shah S."/>
            <person name="Dougan E. K."/>
            <person name="Thang M."/>
            <person name="Chan C."/>
        </authorList>
    </citation>
    <scope>NUCLEOTIDE SEQUENCE [LARGE SCALE GENOMIC DNA]</scope>
</reference>
<gene>
    <name evidence="1" type="ORF">PCOR1329_LOCUS9976</name>
</gene>
<organism evidence="1 2">
    <name type="scientific">Prorocentrum cordatum</name>
    <dbReference type="NCBI Taxonomy" id="2364126"/>
    <lineage>
        <taxon>Eukaryota</taxon>
        <taxon>Sar</taxon>
        <taxon>Alveolata</taxon>
        <taxon>Dinophyceae</taxon>
        <taxon>Prorocentrales</taxon>
        <taxon>Prorocentraceae</taxon>
        <taxon>Prorocentrum</taxon>
    </lineage>
</organism>
<dbReference type="Proteomes" id="UP001189429">
    <property type="component" value="Unassembled WGS sequence"/>
</dbReference>
<comment type="caution">
    <text evidence="1">The sequence shown here is derived from an EMBL/GenBank/DDBJ whole genome shotgun (WGS) entry which is preliminary data.</text>
</comment>
<feature type="non-terminal residue" evidence="1">
    <location>
        <position position="179"/>
    </location>
</feature>
<dbReference type="EMBL" id="CAUYUJ010002806">
    <property type="protein sequence ID" value="CAK0802455.1"/>
    <property type="molecule type" value="Genomic_DNA"/>
</dbReference>
<accession>A0ABN9QCK3</accession>
<protein>
    <submittedName>
        <fullName evidence="1">Uncharacterized protein</fullName>
    </submittedName>
</protein>